<feature type="domain" description="FtsK" evidence="6">
    <location>
        <begin position="698"/>
        <end position="892"/>
    </location>
</feature>
<evidence type="ECO:0000256" key="5">
    <source>
        <dbReference type="SAM" id="Phobius"/>
    </source>
</evidence>
<keyword evidence="5" id="KW-0472">Membrane</keyword>
<sequence length="1306" mass="153170">MRFLIFIYGKSRMKRTQLVSDKRAECHILLPKDDFSLERTVFLQFKNISGEWFIKETDCCHLKTEEFFQMGKRKSDEGIFYKLSIGRKNELSVGGKDLYIQLIRYRNDWSIYKKYKLRDCRIIKEKNIFIMMEKAINRKNSMGISYEYGKWFIEKCGNIEIYINEILLEKKQQLEFGDVICIGTIYLLFFENYIAVEAGERNIVSDYLEEVVLENEIKGQEDVRKKEKREITFHRAPRVMEELKKVSLKVDAPPQVDVQEKKSIFMDIGTIMNLMFPMLGMNLFLIYGMKSEQNQAGIYVYSGLFMAVMSAVCSILWLMISRKYEKREQQKKVNKERLAYRRYLNKKSEYIKVQYERVYKVLQSRYLRADTYLDSPLLDMYLWNRNLYHKDFLMYRIGIGDVEFPMKIEFPEEVFGDEENILWREAKKIKEHYEILHQIPVLLDMGRYSQIGIITKDTIAGMELVRSIILQIALCNCYTEVKIGCIYNKNKVIQSQQWDFCRWLPHIWDANRQKRFIAGNEVEARRLFYDLLQIFKEREEVSISGKAEKILPHYILFVAEEQFLEGEMFSKYILDRGREYGLTVVWLDSMRKKLPNTCKMVLEINGGFTGRYEIERHSQKKEKINFDYTEKNIAEKLIRSISGIKVMEIEEKAGIPEVVDFLGMYDVHTIEELHIKQRWEKNRIFESAKVLIGKKAGDEPFYLDIHERYHGPHGLLAGTTGSGKSEVLQTFILSMAVNFSPEAVCFLLIDYKGEGMSALFSELPHISGKISNLSDGQAYRAMVSIKSENKRRQRIFKECKVNNINDYTRLFNSGSVNEPIPHLLIIIDEFAELKKAEPEFMQELISVAQVGRSLGVHLLLATQKPGGVVDDKIWSNSRFRICLKVQEREDSMDMLHNMDACQITQTGRGYLQVGNNEVYELFQAGWSGALFQQEDTEVAACLVQTDGTIYKRRKNAEKNREKKITQLQAIKQYIIRFAKEKEYQEGRKLWLEPLSKYIYLDEIHKEMNKKLKEKRQRVDMNKNLEVCVGIFDDPENQEQSIFSLNLMESGHIAICGRSASGKSTFFQTFLFSLLKESTAEEVCLYLLDFNGSGMDIYDLMPQVKQVIKEEEEDKVEELFENIKKEMKKRKKKFSGGNFKQYKNKSNEDKRDVGKEDNVSLNQIENEKEEFPLILIIVDGFVEFCEETYQRYDDSLYLILREGEKLGIKVMISIESFSGMYISMRIAELFKTKICLYMKDKYAYTEVFDVIQISVFPKAEIPGRGIAYYGERILEFQTALALNVHNDYERREKIKEVLNRGVADGIC</sequence>
<evidence type="ECO:0000256" key="3">
    <source>
        <dbReference type="ARBA" id="ARBA00022840"/>
    </source>
</evidence>
<evidence type="ECO:0000313" key="7">
    <source>
        <dbReference type="EMBL" id="CUN15632.1"/>
    </source>
</evidence>
<feature type="transmembrane region" description="Helical" evidence="5">
    <location>
        <begin position="264"/>
        <end position="286"/>
    </location>
</feature>
<dbReference type="CDD" id="cd00060">
    <property type="entry name" value="FHA"/>
    <property type="match status" value="1"/>
</dbReference>
<dbReference type="SUPFAM" id="SSF52540">
    <property type="entry name" value="P-loop containing nucleoside triphosphate hydrolases"/>
    <property type="match status" value="2"/>
</dbReference>
<evidence type="ECO:0000256" key="2">
    <source>
        <dbReference type="ARBA" id="ARBA00022741"/>
    </source>
</evidence>
<dbReference type="EMBL" id="CYYC01000039">
    <property type="protein sequence ID" value="CUN15632.1"/>
    <property type="molecule type" value="Genomic_DNA"/>
</dbReference>
<dbReference type="InterPro" id="IPR027417">
    <property type="entry name" value="P-loop_NTPase"/>
</dbReference>
<keyword evidence="5" id="KW-0812">Transmembrane</keyword>
<gene>
    <name evidence="7" type="primary">essC</name>
    <name evidence="7" type="ORF">ERS852578_02537</name>
</gene>
<feature type="binding site" evidence="4">
    <location>
        <begin position="718"/>
        <end position="725"/>
    </location>
    <ligand>
        <name>ATP</name>
        <dbReference type="ChEBI" id="CHEBI:30616"/>
    </ligand>
</feature>
<dbReference type="GO" id="GO:0005524">
    <property type="term" value="F:ATP binding"/>
    <property type="evidence" value="ECO:0007669"/>
    <property type="project" value="UniProtKB-UniRule"/>
</dbReference>
<evidence type="ECO:0000259" key="6">
    <source>
        <dbReference type="PROSITE" id="PS50901"/>
    </source>
</evidence>
<dbReference type="RefSeq" id="WP_022169367.1">
    <property type="nucleotide sequence ID" value="NZ_JAQEEK010000047.1"/>
</dbReference>
<reference evidence="7 8" key="1">
    <citation type="submission" date="2015-09" db="EMBL/GenBank/DDBJ databases">
        <authorList>
            <consortium name="Pathogen Informatics"/>
        </authorList>
    </citation>
    <scope>NUCLEOTIDE SEQUENCE [LARGE SCALE GENOMIC DNA]</scope>
    <source>
        <strain evidence="7 8">2789STDY5834966</strain>
    </source>
</reference>
<dbReference type="PROSITE" id="PS50901">
    <property type="entry name" value="FTSK"/>
    <property type="match status" value="2"/>
</dbReference>
<dbReference type="PANTHER" id="PTHR22683:SF1">
    <property type="entry name" value="TYPE VII SECRETION SYSTEM PROTEIN ESSC"/>
    <property type="match status" value="1"/>
</dbReference>
<dbReference type="Gene3D" id="3.40.50.300">
    <property type="entry name" value="P-loop containing nucleotide triphosphate hydrolases"/>
    <property type="match status" value="2"/>
</dbReference>
<keyword evidence="2 4" id="KW-0547">Nucleotide-binding</keyword>
<dbReference type="Pfam" id="PF01580">
    <property type="entry name" value="FtsK_SpoIIIE"/>
    <property type="match status" value="2"/>
</dbReference>
<proteinExistence type="predicted"/>
<dbReference type="InterPro" id="IPR050206">
    <property type="entry name" value="FtsK/SpoIIIE/SftA"/>
</dbReference>
<protein>
    <submittedName>
        <fullName evidence="7">DNA translocase FtsK</fullName>
    </submittedName>
</protein>
<dbReference type="CDD" id="cd01127">
    <property type="entry name" value="TrwB_TraG_TraD_VirD4"/>
    <property type="match status" value="1"/>
</dbReference>
<evidence type="ECO:0000256" key="1">
    <source>
        <dbReference type="ARBA" id="ARBA00022737"/>
    </source>
</evidence>
<dbReference type="GO" id="GO:0003677">
    <property type="term" value="F:DNA binding"/>
    <property type="evidence" value="ECO:0007669"/>
    <property type="project" value="InterPro"/>
</dbReference>
<dbReference type="InterPro" id="IPR023839">
    <property type="entry name" value="Firmicutes_EssC_C"/>
</dbReference>
<feature type="transmembrane region" description="Helical" evidence="5">
    <location>
        <begin position="298"/>
        <end position="320"/>
    </location>
</feature>
<evidence type="ECO:0000256" key="4">
    <source>
        <dbReference type="PROSITE-ProRule" id="PRU00289"/>
    </source>
</evidence>
<dbReference type="Proteomes" id="UP000095390">
    <property type="component" value="Unassembled WGS sequence"/>
</dbReference>
<name>A0A173UKT7_9FIRM</name>
<keyword evidence="1" id="KW-0677">Repeat</keyword>
<dbReference type="NCBIfam" id="TIGR03928">
    <property type="entry name" value="T7_EssCb_Firm"/>
    <property type="match status" value="1"/>
</dbReference>
<accession>A0A173UKT7</accession>
<feature type="binding site" evidence="4">
    <location>
        <begin position="1056"/>
        <end position="1063"/>
    </location>
    <ligand>
        <name>ATP</name>
        <dbReference type="ChEBI" id="CHEBI:30616"/>
    </ligand>
</feature>
<dbReference type="InterPro" id="IPR002543">
    <property type="entry name" value="FtsK_dom"/>
</dbReference>
<dbReference type="OrthoDB" id="9807790at2"/>
<feature type="domain" description="FtsK" evidence="6">
    <location>
        <begin position="1039"/>
        <end position="1244"/>
    </location>
</feature>
<dbReference type="PANTHER" id="PTHR22683">
    <property type="entry name" value="SPORULATION PROTEIN RELATED"/>
    <property type="match status" value="1"/>
</dbReference>
<evidence type="ECO:0000313" key="8">
    <source>
        <dbReference type="Proteomes" id="UP000095390"/>
    </source>
</evidence>
<keyword evidence="5" id="KW-1133">Transmembrane helix</keyword>
<keyword evidence="3 4" id="KW-0067">ATP-binding</keyword>
<organism evidence="7 8">
    <name type="scientific">Anaerobutyricum hallii</name>
    <dbReference type="NCBI Taxonomy" id="39488"/>
    <lineage>
        <taxon>Bacteria</taxon>
        <taxon>Bacillati</taxon>
        <taxon>Bacillota</taxon>
        <taxon>Clostridia</taxon>
        <taxon>Lachnospirales</taxon>
        <taxon>Lachnospiraceae</taxon>
        <taxon>Anaerobutyricum</taxon>
    </lineage>
</organism>